<evidence type="ECO:0000259" key="1">
    <source>
        <dbReference type="Pfam" id="PF13619"/>
    </source>
</evidence>
<feature type="domain" description="KTSC" evidence="1">
    <location>
        <begin position="16"/>
        <end position="62"/>
    </location>
</feature>
<reference evidence="3" key="1">
    <citation type="submission" date="2016-10" db="EMBL/GenBank/DDBJ databases">
        <authorList>
            <person name="Varghese N."/>
            <person name="Submissions S."/>
        </authorList>
    </citation>
    <scope>NUCLEOTIDE SEQUENCE [LARGE SCALE GENOMIC DNA]</scope>
    <source>
        <strain evidence="3">CGMCC 1.3566</strain>
    </source>
</reference>
<dbReference type="RefSeq" id="WP_177167267.1">
    <property type="nucleotide sequence ID" value="NZ_FOHJ01000006.1"/>
</dbReference>
<dbReference type="InterPro" id="IPR025309">
    <property type="entry name" value="KTSC_dom"/>
</dbReference>
<evidence type="ECO:0000313" key="3">
    <source>
        <dbReference type="Proteomes" id="UP000199095"/>
    </source>
</evidence>
<name>A0A1I0G5H6_9BACI</name>
<proteinExistence type="predicted"/>
<keyword evidence="3" id="KW-1185">Reference proteome</keyword>
<dbReference type="AlphaFoldDB" id="A0A1I0G5H6"/>
<protein>
    <submittedName>
        <fullName evidence="2">KTSC domain-containing protein</fullName>
    </submittedName>
</protein>
<dbReference type="EMBL" id="FOHJ01000006">
    <property type="protein sequence ID" value="SET65996.1"/>
    <property type="molecule type" value="Genomic_DNA"/>
</dbReference>
<gene>
    <name evidence="2" type="ORF">SAMN05421676_106222</name>
</gene>
<accession>A0A1I0G5H6</accession>
<sequence length="82" mass="9845">MKKTRFDQNLWGLKQFNEIGYDKVQRKLFIFYFSGKVLEFQQVKEEDIFAFITSPDKEDLVEHSFKKCFPFIQHQSLTTLSS</sequence>
<evidence type="ECO:0000313" key="2">
    <source>
        <dbReference type="EMBL" id="SET65996.1"/>
    </source>
</evidence>
<dbReference type="Proteomes" id="UP000199095">
    <property type="component" value="Unassembled WGS sequence"/>
</dbReference>
<organism evidence="2 3">
    <name type="scientific">Salinibacillus kushneri</name>
    <dbReference type="NCBI Taxonomy" id="237682"/>
    <lineage>
        <taxon>Bacteria</taxon>
        <taxon>Bacillati</taxon>
        <taxon>Bacillota</taxon>
        <taxon>Bacilli</taxon>
        <taxon>Bacillales</taxon>
        <taxon>Bacillaceae</taxon>
        <taxon>Salinibacillus</taxon>
    </lineage>
</organism>
<dbReference type="STRING" id="237682.SAMN05421676_106222"/>
<dbReference type="Pfam" id="PF13619">
    <property type="entry name" value="KTSC"/>
    <property type="match status" value="1"/>
</dbReference>